<dbReference type="AlphaFoldDB" id="A0A2D2DVC3"/>
<proteinExistence type="predicted"/>
<name>A0A2D2DVC3_9BURK</name>
<organism evidence="2 3">
    <name type="scientific">Massilia violaceinigra</name>
    <dbReference type="NCBI Taxonomy" id="2045208"/>
    <lineage>
        <taxon>Bacteria</taxon>
        <taxon>Pseudomonadati</taxon>
        <taxon>Pseudomonadota</taxon>
        <taxon>Betaproteobacteria</taxon>
        <taxon>Burkholderiales</taxon>
        <taxon>Oxalobacteraceae</taxon>
        <taxon>Telluria group</taxon>
        <taxon>Massilia</taxon>
    </lineage>
</organism>
<dbReference type="KEGG" id="mass:CR152_16095"/>
<dbReference type="EMBL" id="CP024608">
    <property type="protein sequence ID" value="ATQ78925.1"/>
    <property type="molecule type" value="Genomic_DNA"/>
</dbReference>
<dbReference type="OrthoDB" id="9789501at2"/>
<evidence type="ECO:0000313" key="3">
    <source>
        <dbReference type="Proteomes" id="UP000229897"/>
    </source>
</evidence>
<gene>
    <name evidence="2" type="ORF">CR152_16095</name>
</gene>
<sequence>MSGGGAKSTGGRWNSKGMPVVYAATSIALATLETLTRVGDNTTMRNAFLIRIAIPGAVWRKREIIAPAVLPPTWLAEPPGATTIDLGDKWLRSVSAPLLLVPSVIIPEEFNVLINPAHRSSGQITAEVVRQYIYDPRLKKCR</sequence>
<dbReference type="SMART" id="SM00953">
    <property type="entry name" value="RES"/>
    <property type="match status" value="1"/>
</dbReference>
<dbReference type="Proteomes" id="UP000229897">
    <property type="component" value="Chromosome"/>
</dbReference>
<reference evidence="2" key="1">
    <citation type="submission" date="2017-10" db="EMBL/GenBank/DDBJ databases">
        <title>Massilia psychrophilum sp. nov., a novel purple-pigmented bacterium isolated from Tianshan glacier, Xinjiang Municipality, China.</title>
        <authorList>
            <person name="Wang H."/>
        </authorList>
    </citation>
    <scope>NUCLEOTIDE SEQUENCE [LARGE SCALE GENOMIC DNA]</scope>
    <source>
        <strain evidence="2">B2</strain>
    </source>
</reference>
<feature type="domain" description="RES" evidence="1">
    <location>
        <begin position="2"/>
        <end position="128"/>
    </location>
</feature>
<accession>A0A2D2DVC3</accession>
<protein>
    <recommendedName>
        <fullName evidence="1">RES domain-containing protein</fullName>
    </recommendedName>
</protein>
<dbReference type="Pfam" id="PF08808">
    <property type="entry name" value="RES"/>
    <property type="match status" value="1"/>
</dbReference>
<keyword evidence="3" id="KW-1185">Reference proteome</keyword>
<evidence type="ECO:0000259" key="1">
    <source>
        <dbReference type="SMART" id="SM00953"/>
    </source>
</evidence>
<dbReference type="InterPro" id="IPR014914">
    <property type="entry name" value="RES_dom"/>
</dbReference>
<evidence type="ECO:0000313" key="2">
    <source>
        <dbReference type="EMBL" id="ATQ78925.1"/>
    </source>
</evidence>